<comment type="subcellular location">
    <subcellularLocation>
        <location evidence="1">Endoplasmic reticulum</location>
    </subcellularLocation>
</comment>
<dbReference type="GeneID" id="6095184"/>
<gene>
    <name evidence="6 7 9" type="ORF">Bm3584</name>
    <name evidence="7" type="ORF">BM_BM3584</name>
    <name evidence="6" type="ORF">BM_Bm3584</name>
</gene>
<dbReference type="PROSITE" id="PS50003">
    <property type="entry name" value="PH_DOMAIN"/>
    <property type="match status" value="1"/>
</dbReference>
<reference evidence="6" key="2">
    <citation type="submission" date="2012-12" db="EMBL/GenBank/DDBJ databases">
        <authorList>
            <person name="Gao Y.W."/>
            <person name="Fan S.T."/>
            <person name="Sun H.T."/>
            <person name="Wang Z."/>
            <person name="Gao X.L."/>
            <person name="Li Y.G."/>
            <person name="Wang T.C."/>
            <person name="Zhang K."/>
            <person name="Xu W.W."/>
            <person name="Yu Z.J."/>
            <person name="Xia X.Z."/>
        </authorList>
    </citation>
    <scope>NUCLEOTIDE SEQUENCE</scope>
    <source>
        <strain evidence="6">FR3</strain>
    </source>
</reference>
<keyword evidence="2" id="KW-0256">Endoplasmic reticulum</keyword>
<dbReference type="OMA" id="WSHMRRV"/>
<keyword evidence="8" id="KW-1185">Reference proteome</keyword>
<accession>A0A0K0JAX5</accession>
<evidence type="ECO:0000313" key="8">
    <source>
        <dbReference type="Proteomes" id="UP000006672"/>
    </source>
</evidence>
<evidence type="ECO:0000256" key="2">
    <source>
        <dbReference type="ARBA" id="ARBA00022824"/>
    </source>
</evidence>
<dbReference type="RefSeq" id="XP_042936905.1">
    <property type="nucleotide sequence ID" value="XM_043080971.1"/>
</dbReference>
<dbReference type="InterPro" id="IPR011993">
    <property type="entry name" value="PH-like_dom_sf"/>
</dbReference>
<dbReference type="Gene3D" id="3.30.530.20">
    <property type="match status" value="1"/>
</dbReference>
<evidence type="ECO:0000313" key="9">
    <source>
        <dbReference type="WBParaSite" id="Bm3584a.1"/>
    </source>
</evidence>
<dbReference type="CTD" id="6095184"/>
<dbReference type="Pfam" id="PF00169">
    <property type="entry name" value="PH"/>
    <property type="match status" value="1"/>
</dbReference>
<dbReference type="Proteomes" id="UP000006672">
    <property type="component" value="Unassembled WGS sequence"/>
</dbReference>
<dbReference type="SUPFAM" id="SSF50729">
    <property type="entry name" value="PH domain-like"/>
    <property type="match status" value="1"/>
</dbReference>
<dbReference type="FunCoup" id="A0A0K0JAX5">
    <property type="interactions" value="2453"/>
</dbReference>
<proteinExistence type="predicted"/>
<name>A0A0K0JAX5_BRUMA</name>
<accession>A0A4E9FRH4</accession>
<organism evidence="6">
    <name type="scientific">Brugia malayi</name>
    <name type="common">Filarial nematode worm</name>
    <dbReference type="NCBI Taxonomy" id="6279"/>
    <lineage>
        <taxon>Eukaryota</taxon>
        <taxon>Metazoa</taxon>
        <taxon>Ecdysozoa</taxon>
        <taxon>Nematoda</taxon>
        <taxon>Chromadorea</taxon>
        <taxon>Rhabditida</taxon>
        <taxon>Spirurina</taxon>
        <taxon>Spiruromorpha</taxon>
        <taxon>Filarioidea</taxon>
        <taxon>Onchocercidae</taxon>
        <taxon>Brugia</taxon>
    </lineage>
</organism>
<dbReference type="GO" id="GO:0035621">
    <property type="term" value="P:ER to Golgi ceramide transport"/>
    <property type="evidence" value="ECO:0007669"/>
    <property type="project" value="TreeGrafter"/>
</dbReference>
<reference evidence="9" key="4">
    <citation type="submission" date="2020-12" db="UniProtKB">
        <authorList>
            <consortium name="WormBaseParasite"/>
        </authorList>
    </citation>
    <scope>IDENTIFICATION</scope>
</reference>
<dbReference type="Pfam" id="PF01852">
    <property type="entry name" value="START"/>
    <property type="match status" value="1"/>
</dbReference>
<dbReference type="InterPro" id="IPR001849">
    <property type="entry name" value="PH_domain"/>
</dbReference>
<dbReference type="PANTHER" id="PTHR19308">
    <property type="entry name" value="PHOSPHATIDYLCHOLINE TRANSFER PROTEIN"/>
    <property type="match status" value="1"/>
</dbReference>
<protein>
    <submittedName>
        <fullName evidence="6 9">Bm3584</fullName>
    </submittedName>
    <submittedName>
        <fullName evidence="7">PH domain containing protein</fullName>
    </submittedName>
</protein>
<dbReference type="InterPro" id="IPR023393">
    <property type="entry name" value="START-like_dom_sf"/>
</dbReference>
<dbReference type="WBParaSite" id="Bm3584a.1">
    <property type="protein sequence ID" value="Bm3584a.1"/>
    <property type="gene ID" value="WBGene00223845"/>
</dbReference>
<dbReference type="InterPro" id="IPR051213">
    <property type="entry name" value="START_lipid_transfer"/>
</dbReference>
<dbReference type="GO" id="GO:0008289">
    <property type="term" value="F:lipid binding"/>
    <property type="evidence" value="ECO:0007669"/>
    <property type="project" value="InterPro"/>
</dbReference>
<dbReference type="PROSITE" id="PS50848">
    <property type="entry name" value="START"/>
    <property type="match status" value="1"/>
</dbReference>
<dbReference type="SMART" id="SM00234">
    <property type="entry name" value="START"/>
    <property type="match status" value="1"/>
</dbReference>
<dbReference type="PANTHER" id="PTHR19308:SF53">
    <property type="entry name" value="CERAMIDE TRANSFER PROTEIN"/>
    <property type="match status" value="1"/>
</dbReference>
<dbReference type="AlphaFoldDB" id="A0A0K0JAX5"/>
<evidence type="ECO:0000256" key="3">
    <source>
        <dbReference type="SAM" id="MobiDB-lite"/>
    </source>
</evidence>
<dbReference type="STRING" id="6279.A0A0K0JAX5"/>
<reference evidence="6 8" key="1">
    <citation type="journal article" date="2007" name="Science">
        <title>Draft genome of the filarial nematode parasite Brugia malayi.</title>
        <authorList>
            <person name="Ghedin E."/>
            <person name="Wang S."/>
            <person name="Spiro D."/>
            <person name="Caler E."/>
            <person name="Zhao Q."/>
            <person name="Crabtree J."/>
            <person name="Allen J.E."/>
            <person name="Delcher A.L."/>
            <person name="Guiliano D.B."/>
            <person name="Miranda-Saavedra D."/>
            <person name="Angiuoli S.V."/>
            <person name="Creasy T."/>
            <person name="Amedeo P."/>
            <person name="Haas B."/>
            <person name="El-Sayed N.M."/>
            <person name="Wortman J.R."/>
            <person name="Feldblyum T."/>
            <person name="Tallon L."/>
            <person name="Schatz M."/>
            <person name="Shumway M."/>
            <person name="Koo H."/>
            <person name="Salzberg S.L."/>
            <person name="Schobel S."/>
            <person name="Pertea M."/>
            <person name="Pop M."/>
            <person name="White O."/>
            <person name="Barton G.J."/>
            <person name="Carlow C.K."/>
            <person name="Crawford M.J."/>
            <person name="Daub J."/>
            <person name="Dimmic M.W."/>
            <person name="Estes C.F."/>
            <person name="Foster J.M."/>
            <person name="Ganatra M."/>
            <person name="Gregory W.F."/>
            <person name="Johnson N.M."/>
            <person name="Jin J."/>
            <person name="Komuniecki R."/>
            <person name="Korf I."/>
            <person name="Kumar S."/>
            <person name="Laney S."/>
            <person name="Li B.W."/>
            <person name="Li W."/>
            <person name="Lindblom T.H."/>
            <person name="Lustigman S."/>
            <person name="Ma D."/>
            <person name="Maina C.V."/>
            <person name="Martin D.M."/>
            <person name="McCarter J.P."/>
            <person name="McReynolds L."/>
            <person name="Mitreva M."/>
            <person name="Nutman T.B."/>
            <person name="Parkinson J."/>
            <person name="Peregrin-Alvarez J.M."/>
            <person name="Poole C."/>
            <person name="Ren Q."/>
            <person name="Saunders L."/>
            <person name="Sluder A.E."/>
            <person name="Smith K."/>
            <person name="Stanke M."/>
            <person name="Unnasch T.R."/>
            <person name="Ware J."/>
            <person name="Wei A.D."/>
            <person name="Weil G."/>
            <person name="Williams D.J."/>
            <person name="Zhang Y."/>
            <person name="Williams S.A."/>
            <person name="Fraser-Liggett C."/>
            <person name="Slatko B."/>
            <person name="Blaxter M.L."/>
            <person name="Scott A.L."/>
        </authorList>
    </citation>
    <scope>NUCLEOTIDE SEQUENCE</scope>
    <source>
        <strain evidence="6 8">FR3</strain>
    </source>
</reference>
<sequence length="560" mass="64702">MAAVRQHSKSLNDANVEDEDNALLKVCGIMYKWTNFVYGWQKRYFELENGILMYYKSESEKQYGSRGAIALHIAHLVESDIDFNRFDVLTNDACWYLRTQNPKSRNLWLRALRYQMFGSTKNKLKNRCSIDDVARSAGYEQSSLSLELMCKMEQLERFNDMIGRQATRLENLIRVIQDNRENTYATSLLDESIALNAVTIAVLQNINTCVHLLAKQTKVNHKQRYDENCHTAHVDIASNCSRSIMLNQTSELDNVSSDDDEQEWHDADDSIPENKSNAKGRSFAGKGAARISSSESLIERERANENYPDIAESPPKNVTLPASNAFAKEINRIAMEQLKYARSSIYDGVWQLFMEEDEMKMYKRELEVNGIVCDPLKAVHLVQGVSAREYIHYFFEPRYKHEWDETLVRTRIVERISMDTVIIHQLHKRIWPSAQRESLFWSNVRYLPEQKSPKALDLYMVCNHDCNLPSVPLEHNSNVRVGLTVAMLCETVVKDGHEKPVDKLNRNDIQCQVCYCAQVNPGGWVPASALRIIYKREYPKFLHGFTKYVLSKIKTQPLMI</sequence>
<dbReference type="SUPFAM" id="SSF55961">
    <property type="entry name" value="Bet v1-like"/>
    <property type="match status" value="1"/>
</dbReference>
<feature type="domain" description="START" evidence="5">
    <location>
        <begin position="350"/>
        <end position="554"/>
    </location>
</feature>
<feature type="region of interest" description="Disordered" evidence="3">
    <location>
        <begin position="253"/>
        <end position="298"/>
    </location>
</feature>
<dbReference type="GO" id="GO:0005783">
    <property type="term" value="C:endoplasmic reticulum"/>
    <property type="evidence" value="ECO:0007669"/>
    <property type="project" value="UniProtKB-SubCell"/>
</dbReference>
<evidence type="ECO:0000256" key="1">
    <source>
        <dbReference type="ARBA" id="ARBA00004240"/>
    </source>
</evidence>
<dbReference type="SMART" id="SM00233">
    <property type="entry name" value="PH"/>
    <property type="match status" value="1"/>
</dbReference>
<evidence type="ECO:0000313" key="7">
    <source>
        <dbReference type="EMBL" id="VIO97210.1"/>
    </source>
</evidence>
<dbReference type="EMBL" id="CAAKNF010000194">
    <property type="protein sequence ID" value="VIO97210.1"/>
    <property type="molecule type" value="Genomic_DNA"/>
</dbReference>
<evidence type="ECO:0000259" key="4">
    <source>
        <dbReference type="PROSITE" id="PS50003"/>
    </source>
</evidence>
<dbReference type="KEGG" id="bmy:BM_BM3584"/>
<reference evidence="7" key="3">
    <citation type="submission" date="2019-04" db="EMBL/GenBank/DDBJ databases">
        <authorList>
            <person name="Howe K."/>
            <person name="Paulini M."/>
            <person name="Williams G."/>
        </authorList>
    </citation>
    <scope>NUCLEOTIDE SEQUENCE [LARGE SCALE GENOMIC DNA]</scope>
    <source>
        <strain evidence="7">FR3</strain>
    </source>
</reference>
<feature type="domain" description="PH" evidence="4">
    <location>
        <begin position="23"/>
        <end position="117"/>
    </location>
</feature>
<evidence type="ECO:0000259" key="5">
    <source>
        <dbReference type="PROSITE" id="PS50848"/>
    </source>
</evidence>
<dbReference type="OrthoDB" id="2344588at2759"/>
<evidence type="ECO:0000313" key="6">
    <source>
        <dbReference type="EMBL" id="CRZ22272.1"/>
    </source>
</evidence>
<dbReference type="EMBL" id="LN856182">
    <property type="protein sequence ID" value="CRZ22272.1"/>
    <property type="molecule type" value="Genomic_DNA"/>
</dbReference>
<dbReference type="InterPro" id="IPR002913">
    <property type="entry name" value="START_lipid-bd_dom"/>
</dbReference>
<dbReference type="Gene3D" id="2.30.29.30">
    <property type="entry name" value="Pleckstrin-homology domain (PH domain)/Phosphotyrosine-binding domain (PTB)"/>
    <property type="match status" value="1"/>
</dbReference>